<dbReference type="InterPro" id="IPR050117">
    <property type="entry name" value="MAPK"/>
</dbReference>
<dbReference type="Pfam" id="PF00069">
    <property type="entry name" value="Pkinase"/>
    <property type="match status" value="1"/>
</dbReference>
<accession>A0ABQ8WDR4</accession>
<keyword evidence="1" id="KW-0808">Transferase</keyword>
<dbReference type="SUPFAM" id="SSF56112">
    <property type="entry name" value="Protein kinase-like (PK-like)"/>
    <property type="match status" value="1"/>
</dbReference>
<gene>
    <name evidence="5" type="ORF">N7505_007359</name>
</gene>
<dbReference type="Gene3D" id="1.10.510.10">
    <property type="entry name" value="Transferase(Phosphotransferase) domain 1"/>
    <property type="match status" value="1"/>
</dbReference>
<dbReference type="PANTHER" id="PTHR24055">
    <property type="entry name" value="MITOGEN-ACTIVATED PROTEIN KINASE"/>
    <property type="match status" value="1"/>
</dbReference>
<organism evidence="5 6">
    <name type="scientific">Penicillium chrysogenum</name>
    <name type="common">Penicillium notatum</name>
    <dbReference type="NCBI Taxonomy" id="5076"/>
    <lineage>
        <taxon>Eukaryota</taxon>
        <taxon>Fungi</taxon>
        <taxon>Dikarya</taxon>
        <taxon>Ascomycota</taxon>
        <taxon>Pezizomycotina</taxon>
        <taxon>Eurotiomycetes</taxon>
        <taxon>Eurotiomycetidae</taxon>
        <taxon>Eurotiales</taxon>
        <taxon>Aspergillaceae</taxon>
        <taxon>Penicillium</taxon>
        <taxon>Penicillium chrysogenum species complex</taxon>
    </lineage>
</organism>
<evidence type="ECO:0000259" key="4">
    <source>
        <dbReference type="PROSITE" id="PS50011"/>
    </source>
</evidence>
<dbReference type="Proteomes" id="UP001220256">
    <property type="component" value="Unassembled WGS sequence"/>
</dbReference>
<comment type="caution">
    <text evidence="5">The sequence shown here is derived from an EMBL/GenBank/DDBJ whole genome shotgun (WGS) entry which is preliminary data.</text>
</comment>
<feature type="domain" description="Protein kinase" evidence="4">
    <location>
        <begin position="1"/>
        <end position="181"/>
    </location>
</feature>
<keyword evidence="1" id="KW-0418">Kinase</keyword>
<proteinExistence type="predicted"/>
<keyword evidence="6" id="KW-1185">Reference proteome</keyword>
<keyword evidence="2" id="KW-0547">Nucleotide-binding</keyword>
<evidence type="ECO:0000256" key="1">
    <source>
        <dbReference type="ARBA" id="ARBA00022527"/>
    </source>
</evidence>
<evidence type="ECO:0000256" key="3">
    <source>
        <dbReference type="ARBA" id="ARBA00022840"/>
    </source>
</evidence>
<keyword evidence="1" id="KW-0723">Serine/threonine-protein kinase</keyword>
<reference evidence="5 6" key="1">
    <citation type="journal article" date="2023" name="IMA Fungus">
        <title>Comparative genomic study of the Penicillium genus elucidates a diverse pangenome and 15 lateral gene transfer events.</title>
        <authorList>
            <person name="Petersen C."/>
            <person name="Sorensen T."/>
            <person name="Nielsen M.R."/>
            <person name="Sondergaard T.E."/>
            <person name="Sorensen J.L."/>
            <person name="Fitzpatrick D.A."/>
            <person name="Frisvad J.C."/>
            <person name="Nielsen K.L."/>
        </authorList>
    </citation>
    <scope>NUCLEOTIDE SEQUENCE [LARGE SCALE GENOMIC DNA]</scope>
    <source>
        <strain evidence="5 6">IBT 3361</strain>
    </source>
</reference>
<keyword evidence="3" id="KW-0067">ATP-binding</keyword>
<dbReference type="InterPro" id="IPR000719">
    <property type="entry name" value="Prot_kinase_dom"/>
</dbReference>
<dbReference type="EMBL" id="JAPVEB010000004">
    <property type="protein sequence ID" value="KAJ5264566.1"/>
    <property type="molecule type" value="Genomic_DNA"/>
</dbReference>
<dbReference type="PROSITE" id="PS50011">
    <property type="entry name" value="PROTEIN_KINASE_DOM"/>
    <property type="match status" value="1"/>
</dbReference>
<evidence type="ECO:0000256" key="2">
    <source>
        <dbReference type="ARBA" id="ARBA00022741"/>
    </source>
</evidence>
<dbReference type="InterPro" id="IPR011009">
    <property type="entry name" value="Kinase-like_dom_sf"/>
</dbReference>
<sequence>MCKFNALVIHVLFADMRRYLVTNLMQTDLRTVMNLKSIDHEFVQFFLYEIMNILINDNCDLNICDFGLARVYEPQMTGYVSTRYYRAPEIMLAWQRYGEQVDIWSAGCIFAKMLQGKPLFTGRHQWISSVPLQSYLVTPNEEIRARVASEIALNFLQSLPQREATGVSSVSSVVEPKGMFILQCSTSQQMLIFNPYGQISASGALTAPYLVSCHEPTDEPVARELFYETFDGDHGSDDSWKQKLHNIKQPEGRESVRKWAWNTLMAEN</sequence>
<evidence type="ECO:0000313" key="5">
    <source>
        <dbReference type="EMBL" id="KAJ5264566.1"/>
    </source>
</evidence>
<protein>
    <recommendedName>
        <fullName evidence="4">Protein kinase domain-containing protein</fullName>
    </recommendedName>
</protein>
<name>A0ABQ8WDR4_PENCH</name>
<dbReference type="SMART" id="SM00220">
    <property type="entry name" value="S_TKc"/>
    <property type="match status" value="1"/>
</dbReference>
<evidence type="ECO:0000313" key="6">
    <source>
        <dbReference type="Proteomes" id="UP001220256"/>
    </source>
</evidence>